<organism evidence="1 2">
    <name type="scientific">Pseudomonas brassicacearum (strain NFM421)</name>
    <dbReference type="NCBI Taxonomy" id="994484"/>
    <lineage>
        <taxon>Bacteria</taxon>
        <taxon>Pseudomonadati</taxon>
        <taxon>Pseudomonadota</taxon>
        <taxon>Gammaproteobacteria</taxon>
        <taxon>Pseudomonadales</taxon>
        <taxon>Pseudomonadaceae</taxon>
        <taxon>Pseudomonas</taxon>
    </lineage>
</organism>
<dbReference type="Proteomes" id="UP000006692">
    <property type="component" value="Chromosome"/>
</dbReference>
<name>F2K6M2_PSEBN</name>
<accession>F2K6M2</accession>
<reference evidence="1 2" key="1">
    <citation type="journal article" date="2011" name="J. Bacteriol.">
        <title>Complete genome sequence of a beneficial plant root-associated bacterium, Pseudomonas brassicacearum.</title>
        <authorList>
            <person name="Ortet P."/>
            <person name="Barakat M."/>
            <person name="Lalaouna D."/>
            <person name="Fochesato S."/>
            <person name="Barbe V."/>
            <person name="Vacherie B."/>
            <person name="Santaella C."/>
            <person name="Heulin T."/>
            <person name="Achouak W."/>
        </authorList>
    </citation>
    <scope>NUCLEOTIDE SEQUENCE [LARGE SCALE GENOMIC DNA]</scope>
    <source>
        <strain evidence="1 2">NFM421</strain>
    </source>
</reference>
<proteinExistence type="predicted"/>
<evidence type="ECO:0000313" key="2">
    <source>
        <dbReference type="Proteomes" id="UP000006692"/>
    </source>
</evidence>
<dbReference type="EMBL" id="CP002585">
    <property type="protein sequence ID" value="AEA71949.1"/>
    <property type="molecule type" value="Genomic_DNA"/>
</dbReference>
<dbReference type="HOGENOM" id="CLU_2900754_0_0_6"/>
<dbReference type="AlphaFoldDB" id="F2K6M2"/>
<evidence type="ECO:0000313" key="1">
    <source>
        <dbReference type="EMBL" id="AEA71949.1"/>
    </source>
</evidence>
<gene>
    <name evidence="1" type="ORF">PSEBR_m1703</name>
</gene>
<dbReference type="KEGG" id="pba:PSEBR_m1703"/>
<dbReference type="STRING" id="994484.PSEBR_m1703"/>
<reference key="2">
    <citation type="submission" date="2011-03" db="EMBL/GenBank/DDBJ databases">
        <title>Complete Genome Sequence of a beneficial plant roots-associated bacterium Pseudomonas brassicacearum.</title>
        <authorList>
            <person name="Ortet P."/>
            <person name="Barakat M."/>
            <person name="Lalaouna D."/>
            <person name="Fochesato S."/>
            <person name="Barbe V."/>
            <person name="Santaella C."/>
            <person name="Heulin T."/>
            <person name="Achouak W."/>
        </authorList>
    </citation>
    <scope>NUCLEOTIDE SEQUENCE</scope>
    <source>
        <strain>NFM421</strain>
    </source>
</reference>
<protein>
    <submittedName>
        <fullName evidence="1">Uncharacterized protein</fullName>
    </submittedName>
</protein>
<sequence>MTKIHNKSGLRFIDCPPQGISHTMTAAVFLLAVQQRQAWKAGILRQPAPTRKLWRQPTVGLS</sequence>